<proteinExistence type="predicted"/>
<dbReference type="EMBL" id="JACAZI010000004">
    <property type="protein sequence ID" value="KAF7362067.1"/>
    <property type="molecule type" value="Genomic_DNA"/>
</dbReference>
<evidence type="ECO:0000313" key="3">
    <source>
        <dbReference type="Proteomes" id="UP000620124"/>
    </source>
</evidence>
<keyword evidence="1" id="KW-1133">Transmembrane helix</keyword>
<feature type="transmembrane region" description="Helical" evidence="1">
    <location>
        <begin position="55"/>
        <end position="76"/>
    </location>
</feature>
<dbReference type="AlphaFoldDB" id="A0A8H7D7B6"/>
<accession>A0A8H7D7B6</accession>
<sequence>MVDAPFQVAIPVRFGVVVVSLIGLIVGVAIAVGGVIQANRSSGNKLAYIHTNRRLLPLCNISTSGYTLSLLLGITSNYSFYSCSLVGAILKQHGSVKAYLAVLAIHILFSFHPLHSRCTAFSKTPPDEVTKCINDPTDALTIQACQKASDEGRICCSIRAGMVGGNLGVHHRP</sequence>
<gene>
    <name evidence="2" type="ORF">MVEN_00552300</name>
</gene>
<feature type="transmembrane region" description="Helical" evidence="1">
    <location>
        <begin position="96"/>
        <end position="114"/>
    </location>
</feature>
<keyword evidence="3" id="KW-1185">Reference proteome</keyword>
<name>A0A8H7D7B6_9AGAR</name>
<evidence type="ECO:0000313" key="2">
    <source>
        <dbReference type="EMBL" id="KAF7362067.1"/>
    </source>
</evidence>
<dbReference type="Proteomes" id="UP000620124">
    <property type="component" value="Unassembled WGS sequence"/>
</dbReference>
<reference evidence="2" key="1">
    <citation type="submission" date="2020-05" db="EMBL/GenBank/DDBJ databases">
        <title>Mycena genomes resolve the evolution of fungal bioluminescence.</title>
        <authorList>
            <person name="Tsai I.J."/>
        </authorList>
    </citation>
    <scope>NUCLEOTIDE SEQUENCE</scope>
    <source>
        <strain evidence="2">CCC161011</strain>
    </source>
</reference>
<comment type="caution">
    <text evidence="2">The sequence shown here is derived from an EMBL/GenBank/DDBJ whole genome shotgun (WGS) entry which is preliminary data.</text>
</comment>
<evidence type="ECO:0000256" key="1">
    <source>
        <dbReference type="SAM" id="Phobius"/>
    </source>
</evidence>
<organism evidence="2 3">
    <name type="scientific">Mycena venus</name>
    <dbReference type="NCBI Taxonomy" id="2733690"/>
    <lineage>
        <taxon>Eukaryota</taxon>
        <taxon>Fungi</taxon>
        <taxon>Dikarya</taxon>
        <taxon>Basidiomycota</taxon>
        <taxon>Agaricomycotina</taxon>
        <taxon>Agaricomycetes</taxon>
        <taxon>Agaricomycetidae</taxon>
        <taxon>Agaricales</taxon>
        <taxon>Marasmiineae</taxon>
        <taxon>Mycenaceae</taxon>
        <taxon>Mycena</taxon>
    </lineage>
</organism>
<keyword evidence="1" id="KW-0472">Membrane</keyword>
<protein>
    <submittedName>
        <fullName evidence="2">Uncharacterized protein</fullName>
    </submittedName>
</protein>
<feature type="transmembrane region" description="Helical" evidence="1">
    <location>
        <begin position="12"/>
        <end position="35"/>
    </location>
</feature>
<keyword evidence="1" id="KW-0812">Transmembrane</keyword>
<dbReference type="OrthoDB" id="3362027at2759"/>